<dbReference type="SUPFAM" id="SSF52317">
    <property type="entry name" value="Class I glutamine amidotransferase-like"/>
    <property type="match status" value="1"/>
</dbReference>
<protein>
    <submittedName>
        <fullName evidence="3">Beta-galactosidase C-terminal domain</fullName>
    </submittedName>
</protein>
<dbReference type="InterPro" id="IPR032710">
    <property type="entry name" value="NTF2-like_dom_sf"/>
</dbReference>
<evidence type="ECO:0000313" key="3">
    <source>
        <dbReference type="EMBL" id="MBC2901927.1"/>
    </source>
</evidence>
<dbReference type="EMBL" id="JACMSF010000008">
    <property type="protein sequence ID" value="MBC2901927.1"/>
    <property type="molecule type" value="Genomic_DNA"/>
</dbReference>
<evidence type="ECO:0000259" key="1">
    <source>
        <dbReference type="Pfam" id="PF08532"/>
    </source>
</evidence>
<dbReference type="RefSeq" id="WP_186281843.1">
    <property type="nucleotide sequence ID" value="NZ_JACMSF010000008.1"/>
</dbReference>
<dbReference type="InterPro" id="IPR013739">
    <property type="entry name" value="Beta_galactosidase_C"/>
</dbReference>
<gene>
    <name evidence="3" type="ORF">H4N64_09970</name>
</gene>
<dbReference type="InterPro" id="IPR029062">
    <property type="entry name" value="Class_I_gatase-like"/>
</dbReference>
<feature type="domain" description="Beta-galactosidase C-terminal" evidence="2">
    <location>
        <begin position="91"/>
        <end position="151"/>
    </location>
</feature>
<dbReference type="InterPro" id="IPR013780">
    <property type="entry name" value="Glyco_hydro_b"/>
</dbReference>
<dbReference type="AlphaFoldDB" id="A0A7X1M8E4"/>
<reference evidence="3 4" key="1">
    <citation type="submission" date="2020-08" db="EMBL/GenBank/DDBJ databases">
        <title>Streptomyces sp. PSKA01 genome sequencing and assembly.</title>
        <authorList>
            <person name="Mandal S."/>
            <person name="Maiti P.K."/>
            <person name="Das P."/>
        </authorList>
    </citation>
    <scope>NUCLEOTIDE SEQUENCE [LARGE SCALE GENOMIC DNA]</scope>
    <source>
        <strain evidence="3 4">PSKA01</strain>
    </source>
</reference>
<comment type="caution">
    <text evidence="3">The sequence shown here is derived from an EMBL/GenBank/DDBJ whole genome shotgun (WGS) entry which is preliminary data.</text>
</comment>
<dbReference type="GO" id="GO:0006012">
    <property type="term" value="P:galactose metabolic process"/>
    <property type="evidence" value="ECO:0007669"/>
    <property type="project" value="InterPro"/>
</dbReference>
<dbReference type="Gene3D" id="2.60.40.1180">
    <property type="entry name" value="Golgi alpha-mannosidase II"/>
    <property type="match status" value="1"/>
</dbReference>
<keyword evidence="4" id="KW-1185">Reference proteome</keyword>
<name>A0A7X1M8E4_9ACTN</name>
<evidence type="ECO:0000259" key="2">
    <source>
        <dbReference type="Pfam" id="PF08533"/>
    </source>
</evidence>
<dbReference type="Proteomes" id="UP000584670">
    <property type="component" value="Unassembled WGS sequence"/>
</dbReference>
<organism evidence="3 4">
    <name type="scientific">Streptomyces cupreus</name>
    <dbReference type="NCBI Taxonomy" id="2759956"/>
    <lineage>
        <taxon>Bacteria</taxon>
        <taxon>Bacillati</taxon>
        <taxon>Actinomycetota</taxon>
        <taxon>Actinomycetes</taxon>
        <taxon>Kitasatosporales</taxon>
        <taxon>Streptomycetaceae</taxon>
        <taxon>Streptomyces</taxon>
    </lineage>
</organism>
<dbReference type="GO" id="GO:0004565">
    <property type="term" value="F:beta-galactosidase activity"/>
    <property type="evidence" value="ECO:0007669"/>
    <property type="project" value="InterPro"/>
</dbReference>
<dbReference type="Gene3D" id="3.40.50.880">
    <property type="match status" value="1"/>
</dbReference>
<dbReference type="Pfam" id="PF08532">
    <property type="entry name" value="Glyco_hydro_42M"/>
    <property type="match status" value="1"/>
</dbReference>
<accession>A0A7X1M8E4</accession>
<sequence length="167" mass="18334">MTEIDPQDLVRDYIAQWNTADTAERRAAIERLWSEDGTHCYAGTPAVTRHHYGEGEAWYVATALDQPGVDRVIRRILDRHDLLGPYADLPDVETATRVAPDGTRLLFVLNHAVEAAQLTAPAAATDLLTGKRIEEHDPFTLDPLGVAVLRLQPMVTTRAQDGGVPGT</sequence>
<evidence type="ECO:0000313" key="4">
    <source>
        <dbReference type="Proteomes" id="UP000584670"/>
    </source>
</evidence>
<dbReference type="Pfam" id="PF08533">
    <property type="entry name" value="Glyco_hydro_42C"/>
    <property type="match status" value="1"/>
</dbReference>
<dbReference type="SUPFAM" id="SSF54427">
    <property type="entry name" value="NTF2-like"/>
    <property type="match status" value="1"/>
</dbReference>
<proteinExistence type="predicted"/>
<dbReference type="InterPro" id="IPR013738">
    <property type="entry name" value="Beta_galactosidase_Trimer"/>
</dbReference>
<feature type="domain" description="Beta-galactosidase trimerisation" evidence="1">
    <location>
        <begin position="35"/>
        <end position="82"/>
    </location>
</feature>